<evidence type="ECO:0000256" key="4">
    <source>
        <dbReference type="ARBA" id="ARBA00022525"/>
    </source>
</evidence>
<dbReference type="GeneID" id="114769460"/>
<dbReference type="PANTHER" id="PTHR10558:SF6">
    <property type="entry name" value="SOMATOSTATIN 1, TANDEM DUPLICATE 2"/>
    <property type="match status" value="1"/>
</dbReference>
<evidence type="ECO:0000256" key="6">
    <source>
        <dbReference type="ARBA" id="ARBA00022702"/>
    </source>
</evidence>
<evidence type="ECO:0000256" key="9">
    <source>
        <dbReference type="ARBA" id="ARBA00043047"/>
    </source>
</evidence>
<evidence type="ECO:0000256" key="1">
    <source>
        <dbReference type="ARBA" id="ARBA00003524"/>
    </source>
</evidence>
<feature type="chain" id="PRO_5044193674" description="Somatostatin-2" evidence="11">
    <location>
        <begin position="27"/>
        <end position="117"/>
    </location>
</feature>
<name>A0AAY4C6N4_9TELE</name>
<dbReference type="InterPro" id="IPR004250">
    <property type="entry name" value="Somatostatin"/>
</dbReference>
<comment type="function">
    <text evidence="1">Somatostatin inhibits the release of somatotropin.</text>
</comment>
<proteinExistence type="inferred from homology"/>
<keyword evidence="4" id="KW-0964">Secreted</keyword>
<dbReference type="PIRSF" id="PIRSF001814">
    <property type="entry name" value="Somatostatin"/>
    <property type="match status" value="1"/>
</dbReference>
<sequence length="117" mass="13268">MRFCRIHSSLALVALSLVLFNHSASSQPDLDLRYHRFLQRARTAGLATQEWNKRAVEHLLSQLSLPEGESQESEVSALGDKEDVRMDLQRSIDSNSTPAKDRKAGCMNFYWKGRTSC</sequence>
<dbReference type="AlphaFoldDB" id="A0AAY4C6N4"/>
<dbReference type="InterPro" id="IPR018142">
    <property type="entry name" value="Somatostatin/Cortistatin_C"/>
</dbReference>
<keyword evidence="6" id="KW-0372">Hormone</keyword>
<feature type="signal peptide" evidence="11">
    <location>
        <begin position="1"/>
        <end position="26"/>
    </location>
</feature>
<evidence type="ECO:0000256" key="5">
    <source>
        <dbReference type="ARBA" id="ARBA00022685"/>
    </source>
</evidence>
<dbReference type="GO" id="GO:0005615">
    <property type="term" value="C:extracellular space"/>
    <property type="evidence" value="ECO:0007669"/>
    <property type="project" value="TreeGrafter"/>
</dbReference>
<feature type="domain" description="Somatostatin/Cortistatin C-terminal" evidence="12">
    <location>
        <begin position="101"/>
        <end position="117"/>
    </location>
</feature>
<evidence type="ECO:0000259" key="12">
    <source>
        <dbReference type="Pfam" id="PF03002"/>
    </source>
</evidence>
<reference evidence="13" key="3">
    <citation type="submission" date="2025-09" db="UniProtKB">
        <authorList>
            <consortium name="Ensembl"/>
        </authorList>
    </citation>
    <scope>IDENTIFICATION</scope>
</reference>
<evidence type="ECO:0000256" key="7">
    <source>
        <dbReference type="ARBA" id="ARBA00023157"/>
    </source>
</evidence>
<dbReference type="GeneTree" id="ENSGT00510000047914"/>
<evidence type="ECO:0000256" key="3">
    <source>
        <dbReference type="ARBA" id="ARBA00008327"/>
    </source>
</evidence>
<accession>A0AAY4C6N4</accession>
<evidence type="ECO:0000313" key="13">
    <source>
        <dbReference type="Ensembl" id="ENSDCDP00010028733.1"/>
    </source>
</evidence>
<dbReference type="RefSeq" id="XP_028818323.1">
    <property type="nucleotide sequence ID" value="XM_028962490.1"/>
</dbReference>
<gene>
    <name evidence="13" type="primary">LOC114769460</name>
</gene>
<dbReference type="GO" id="GO:0005179">
    <property type="term" value="F:hormone activity"/>
    <property type="evidence" value="ECO:0007669"/>
    <property type="project" value="UniProtKB-KW"/>
</dbReference>
<keyword evidence="11" id="KW-0732">Signal</keyword>
<protein>
    <recommendedName>
        <fullName evidence="8">Somatostatin-2</fullName>
    </recommendedName>
    <alternativeName>
        <fullName evidence="9">Somatostatin II</fullName>
    </alternativeName>
</protein>
<reference evidence="13" key="2">
    <citation type="submission" date="2025-08" db="UniProtKB">
        <authorList>
            <consortium name="Ensembl"/>
        </authorList>
    </citation>
    <scope>IDENTIFICATION</scope>
</reference>
<reference evidence="13 14" key="1">
    <citation type="submission" date="2020-06" db="EMBL/GenBank/DDBJ databases">
        <authorList>
            <consortium name="Wellcome Sanger Institute Data Sharing"/>
        </authorList>
    </citation>
    <scope>NUCLEOTIDE SEQUENCE [LARGE SCALE GENOMIC DNA]</scope>
</reference>
<comment type="similarity">
    <text evidence="3">Belongs to the somatostatin family.</text>
</comment>
<dbReference type="PANTHER" id="PTHR10558">
    <property type="entry name" value="SOMATOSTATIN"/>
    <property type="match status" value="1"/>
</dbReference>
<evidence type="ECO:0000313" key="14">
    <source>
        <dbReference type="Proteomes" id="UP000694580"/>
    </source>
</evidence>
<evidence type="ECO:0000256" key="2">
    <source>
        <dbReference type="ARBA" id="ARBA00004613"/>
    </source>
</evidence>
<organism evidence="13 14">
    <name type="scientific">Denticeps clupeoides</name>
    <name type="common">denticle herring</name>
    <dbReference type="NCBI Taxonomy" id="299321"/>
    <lineage>
        <taxon>Eukaryota</taxon>
        <taxon>Metazoa</taxon>
        <taxon>Chordata</taxon>
        <taxon>Craniata</taxon>
        <taxon>Vertebrata</taxon>
        <taxon>Euteleostomi</taxon>
        <taxon>Actinopterygii</taxon>
        <taxon>Neopterygii</taxon>
        <taxon>Teleostei</taxon>
        <taxon>Clupei</taxon>
        <taxon>Clupeiformes</taxon>
        <taxon>Denticipitoidei</taxon>
        <taxon>Denticipitidae</taxon>
        <taxon>Denticeps</taxon>
    </lineage>
</organism>
<keyword evidence="7 10" id="KW-1015">Disulfide bond</keyword>
<dbReference type="Pfam" id="PF03002">
    <property type="entry name" value="Somatostatin"/>
    <property type="match status" value="1"/>
</dbReference>
<dbReference type="Ensembl" id="ENSDCDT00010035508.1">
    <property type="protein sequence ID" value="ENSDCDP00010028733.1"/>
    <property type="gene ID" value="ENSDCDG00010018145.1"/>
</dbReference>
<evidence type="ECO:0000256" key="8">
    <source>
        <dbReference type="ARBA" id="ARBA00039198"/>
    </source>
</evidence>
<dbReference type="GO" id="GO:0030334">
    <property type="term" value="P:regulation of cell migration"/>
    <property type="evidence" value="ECO:0007669"/>
    <property type="project" value="TreeGrafter"/>
</dbReference>
<keyword evidence="5" id="KW-0165">Cleavage on pair of basic residues</keyword>
<evidence type="ECO:0000256" key="11">
    <source>
        <dbReference type="SAM" id="SignalP"/>
    </source>
</evidence>
<feature type="disulfide bond" evidence="10">
    <location>
        <begin position="106"/>
        <end position="117"/>
    </location>
</feature>
<evidence type="ECO:0000256" key="10">
    <source>
        <dbReference type="PIRSR" id="PIRSR001814-1"/>
    </source>
</evidence>
<dbReference type="Proteomes" id="UP000694580">
    <property type="component" value="Chromosome 19"/>
</dbReference>
<comment type="subcellular location">
    <subcellularLocation>
        <location evidence="2">Secreted</location>
    </subcellularLocation>
</comment>
<keyword evidence="14" id="KW-1185">Reference proteome</keyword>